<proteinExistence type="predicted"/>
<organism evidence="1 2">
    <name type="scientific">Acinetobacter baumannii 1499986</name>
    <dbReference type="NCBI Taxonomy" id="1310673"/>
    <lineage>
        <taxon>Bacteria</taxon>
        <taxon>Pseudomonadati</taxon>
        <taxon>Pseudomonadota</taxon>
        <taxon>Gammaproteobacteria</taxon>
        <taxon>Moraxellales</taxon>
        <taxon>Moraxellaceae</taxon>
        <taxon>Acinetobacter</taxon>
        <taxon>Acinetobacter calcoaceticus/baumannii complex</taxon>
    </lineage>
</organism>
<dbReference type="RefSeq" id="WP_031960810.1">
    <property type="nucleotide sequence ID" value="NZ_JMOA01000129.1"/>
</dbReference>
<gene>
    <name evidence="1" type="ORF">J572_4045</name>
</gene>
<dbReference type="EMBL" id="JMOA01000129">
    <property type="protein sequence ID" value="KCX96714.1"/>
    <property type="molecule type" value="Genomic_DNA"/>
</dbReference>
<evidence type="ECO:0000313" key="2">
    <source>
        <dbReference type="Proteomes" id="UP000027309"/>
    </source>
</evidence>
<reference evidence="1 2" key="1">
    <citation type="submission" date="2014-04" db="EMBL/GenBank/DDBJ databases">
        <title>Comparative genomics and transcriptomics to identify genetic mechanisms underlying the emergence of carbapenem resistant Acinetobacter baumannii (CRAb).</title>
        <authorList>
            <person name="Harris A.D."/>
            <person name="Johnson K.J."/>
            <person name="George J."/>
            <person name="Nadendla S."/>
            <person name="Daugherty S.C."/>
            <person name="Parankush S."/>
            <person name="Sadzewicz L."/>
            <person name="Tallon L."/>
            <person name="Sengamalay N."/>
            <person name="Hazen T.H."/>
            <person name="Rasko D.A."/>
        </authorList>
    </citation>
    <scope>NUCLEOTIDE SEQUENCE [LARGE SCALE GENOMIC DNA]</scope>
    <source>
        <strain evidence="1 2">1499986</strain>
    </source>
</reference>
<comment type="caution">
    <text evidence="1">The sequence shown here is derived from an EMBL/GenBank/DDBJ whole genome shotgun (WGS) entry which is preliminary data.</text>
</comment>
<dbReference type="Proteomes" id="UP000027309">
    <property type="component" value="Unassembled WGS sequence"/>
</dbReference>
<name>A0A836LY34_ACIBA</name>
<dbReference type="AlphaFoldDB" id="A0A836LY34"/>
<accession>A0A836LY34</accession>
<evidence type="ECO:0000313" key="1">
    <source>
        <dbReference type="EMBL" id="KCX96714.1"/>
    </source>
</evidence>
<sequence>MNTNNLSEQPTELNSQDFLVGDVVVLTSQGSKDYLLEIIDYKYTNDLFRVKVISSGACGPIHKSQIRHATVAELNAKRRLTSAEQALAEVS</sequence>
<protein>
    <submittedName>
        <fullName evidence="1">Uncharacterized protein</fullName>
    </submittedName>
</protein>